<name>A0A285T562_9PROT</name>
<dbReference type="GO" id="GO:0009244">
    <property type="term" value="P:lipopolysaccharide core region biosynthetic process"/>
    <property type="evidence" value="ECO:0007669"/>
    <property type="project" value="TreeGrafter"/>
</dbReference>
<keyword evidence="1" id="KW-0328">Glycosyltransferase</keyword>
<dbReference type="InterPro" id="IPR002201">
    <property type="entry name" value="Glyco_trans_9"/>
</dbReference>
<accession>A0A285T562</accession>
<dbReference type="Pfam" id="PF01075">
    <property type="entry name" value="Glyco_transf_9"/>
    <property type="match status" value="1"/>
</dbReference>
<dbReference type="Proteomes" id="UP000219068">
    <property type="component" value="Unassembled WGS sequence"/>
</dbReference>
<dbReference type="GO" id="GO:0008713">
    <property type="term" value="F:ADP-heptose-lipopolysaccharide heptosyltransferase activity"/>
    <property type="evidence" value="ECO:0007669"/>
    <property type="project" value="TreeGrafter"/>
</dbReference>
<gene>
    <name evidence="3" type="ORF">SAMN05428964_102275</name>
</gene>
<evidence type="ECO:0000313" key="3">
    <source>
        <dbReference type="EMBL" id="SOC16376.1"/>
    </source>
</evidence>
<dbReference type="InterPro" id="IPR051199">
    <property type="entry name" value="LPS_LOS_Heptosyltrfase"/>
</dbReference>
<evidence type="ECO:0000256" key="2">
    <source>
        <dbReference type="ARBA" id="ARBA00022679"/>
    </source>
</evidence>
<dbReference type="AlphaFoldDB" id="A0A285T562"/>
<dbReference type="RefSeq" id="WP_097051715.1">
    <property type="nucleotide sequence ID" value="NZ_JALLPZ010000002.1"/>
</dbReference>
<dbReference type="CDD" id="cd03789">
    <property type="entry name" value="GT9_LPS_heptosyltransferase"/>
    <property type="match status" value="1"/>
</dbReference>
<organism evidence="3 4">
    <name type="scientific">Thalassospira xiamenensis</name>
    <dbReference type="NCBI Taxonomy" id="220697"/>
    <lineage>
        <taxon>Bacteria</taxon>
        <taxon>Pseudomonadati</taxon>
        <taxon>Pseudomonadota</taxon>
        <taxon>Alphaproteobacteria</taxon>
        <taxon>Rhodospirillales</taxon>
        <taxon>Thalassospiraceae</taxon>
        <taxon>Thalassospira</taxon>
    </lineage>
</organism>
<reference evidence="3 4" key="1">
    <citation type="submission" date="2017-08" db="EMBL/GenBank/DDBJ databases">
        <authorList>
            <person name="de Groot N.N."/>
        </authorList>
    </citation>
    <scope>NUCLEOTIDE SEQUENCE [LARGE SCALE GENOMIC DNA]</scope>
    <source>
        <strain evidence="3 4">USBA 78</strain>
    </source>
</reference>
<evidence type="ECO:0000256" key="1">
    <source>
        <dbReference type="ARBA" id="ARBA00022676"/>
    </source>
</evidence>
<dbReference type="PANTHER" id="PTHR30160">
    <property type="entry name" value="TETRAACYLDISACCHARIDE 4'-KINASE-RELATED"/>
    <property type="match status" value="1"/>
</dbReference>
<dbReference type="Gene3D" id="3.40.50.2000">
    <property type="entry name" value="Glycogen Phosphorylase B"/>
    <property type="match status" value="2"/>
</dbReference>
<dbReference type="SUPFAM" id="SSF53756">
    <property type="entry name" value="UDP-Glycosyltransferase/glycogen phosphorylase"/>
    <property type="match status" value="1"/>
</dbReference>
<sequence length="338" mass="37424">MTETITSDMPQDAEIVAGVMPDAKQERILVIKLSALGDIILAMGAFAAIRAAHPRAHITVLTTRLYVDLIKSTGYFDAIAIDRRPKLYQVREVLALRRFLRNGNFDRVYDLQTSDRSGFYYRLFWPGKAPEWSGIARGCSHPHDNPDRDSLHTIDRLADQLHRSGIENVPPPFIAGSDIDLERFGVRSPFVLICPGGAPHRPDKRWPAERFGLLAKKIADYRLTPVLIGTDKEADVLSKIDSMCPKARNLMGRTGFLDIAGLAARSVLAIGNDTGPMHIAAAAGAPSIVLFSRDSDPKKSAPRGTTDNAVSIVRENDLRELTVNRVMDEVRHRLDLVD</sequence>
<proteinExistence type="predicted"/>
<evidence type="ECO:0000313" key="4">
    <source>
        <dbReference type="Proteomes" id="UP000219068"/>
    </source>
</evidence>
<protein>
    <submittedName>
        <fullName evidence="3">ADP-heptose:LPS heptosyltransferase</fullName>
    </submittedName>
</protein>
<dbReference type="GO" id="GO:0005829">
    <property type="term" value="C:cytosol"/>
    <property type="evidence" value="ECO:0007669"/>
    <property type="project" value="TreeGrafter"/>
</dbReference>
<dbReference type="PANTHER" id="PTHR30160:SF1">
    <property type="entry name" value="LIPOPOLYSACCHARIDE 1,2-N-ACETYLGLUCOSAMINETRANSFERASE-RELATED"/>
    <property type="match status" value="1"/>
</dbReference>
<dbReference type="EMBL" id="OBMM01000002">
    <property type="protein sequence ID" value="SOC16376.1"/>
    <property type="molecule type" value="Genomic_DNA"/>
</dbReference>
<keyword evidence="2 3" id="KW-0808">Transferase</keyword>